<organism evidence="3 4">
    <name type="scientific">Trypanosoma theileri</name>
    <dbReference type="NCBI Taxonomy" id="67003"/>
    <lineage>
        <taxon>Eukaryota</taxon>
        <taxon>Discoba</taxon>
        <taxon>Euglenozoa</taxon>
        <taxon>Kinetoplastea</taxon>
        <taxon>Metakinetoplastina</taxon>
        <taxon>Trypanosomatida</taxon>
        <taxon>Trypanosomatidae</taxon>
        <taxon>Trypanosoma</taxon>
    </lineage>
</organism>
<feature type="region of interest" description="Disordered" evidence="2">
    <location>
        <begin position="215"/>
        <end position="256"/>
    </location>
</feature>
<dbReference type="VEuPathDB" id="TriTrypDB:TM35_000113410"/>
<dbReference type="RefSeq" id="XP_028883873.1">
    <property type="nucleotide sequence ID" value="XM_029025050.1"/>
</dbReference>
<dbReference type="OrthoDB" id="246931at2759"/>
<dbReference type="Proteomes" id="UP000192257">
    <property type="component" value="Unassembled WGS sequence"/>
</dbReference>
<feature type="compositionally biased region" description="Basic and acidic residues" evidence="2">
    <location>
        <begin position="232"/>
        <end position="242"/>
    </location>
</feature>
<evidence type="ECO:0000313" key="4">
    <source>
        <dbReference type="Proteomes" id="UP000192257"/>
    </source>
</evidence>
<keyword evidence="1" id="KW-0175">Coiled coil</keyword>
<evidence type="ECO:0000313" key="3">
    <source>
        <dbReference type="EMBL" id="ORC89807.1"/>
    </source>
</evidence>
<accession>A0A1X0NYQ3</accession>
<dbReference type="EMBL" id="NBCO01000011">
    <property type="protein sequence ID" value="ORC89807.1"/>
    <property type="molecule type" value="Genomic_DNA"/>
</dbReference>
<proteinExistence type="predicted"/>
<evidence type="ECO:0000256" key="1">
    <source>
        <dbReference type="SAM" id="Coils"/>
    </source>
</evidence>
<gene>
    <name evidence="3" type="ORF">TM35_000113410</name>
</gene>
<evidence type="ECO:0000256" key="2">
    <source>
        <dbReference type="SAM" id="MobiDB-lite"/>
    </source>
</evidence>
<dbReference type="AlphaFoldDB" id="A0A1X0NYQ3"/>
<sequence>MDWMCLHDRPVVVRDGSTRPTCASTILALQAQQESLRAELAASRKLLAGAGHVLAGFPQLAAAHHRGLQRLLLLLHGVALETAAALLRAWGCDREALLDAHEQAVLAAAAEMYDAWQHAQWAEEEAEAQIREAERGIEVPRRVMEEKDQVGLLKKAAAVLERRWQMGKDASTNTVNVKNTISTGTQADVVKMAVVACQTVDTRSRTAAVQTTEELVSLQHHQPTRKNPSVTSDERKEWGEKQEEMEEIEPEPLTSVPLAFPAELSNETILPNKDSKPQQPKQEIQIQNCYDVVRLKELELEVQRLRLECKNEREMALATRLKYSVLENKLQEQSKEIVFLRSALNRIESSVFSSSTEVLPLNDTTPLEELALAGDSAFDYRSHALLPSLSYTNEAGEISAYYAQLHEELLAAIDFEVQRVVQQSSGVLDLSRGS</sequence>
<feature type="compositionally biased region" description="Polar residues" evidence="2">
    <location>
        <begin position="215"/>
        <end position="231"/>
    </location>
</feature>
<keyword evidence="4" id="KW-1185">Reference proteome</keyword>
<reference evidence="3 4" key="1">
    <citation type="submission" date="2017-03" db="EMBL/GenBank/DDBJ databases">
        <title>An alternative strategy for trypanosome survival in the mammalian bloodstream revealed through genome and transcriptome analysis of the ubiquitous bovine parasite Trypanosoma (Megatrypanum) theileri.</title>
        <authorList>
            <person name="Kelly S."/>
            <person name="Ivens A."/>
            <person name="Mott A."/>
            <person name="O'Neill E."/>
            <person name="Emms D."/>
            <person name="Macleod O."/>
            <person name="Voorheis P."/>
            <person name="Matthews J."/>
            <person name="Matthews K."/>
            <person name="Carrington M."/>
        </authorList>
    </citation>
    <scope>NUCLEOTIDE SEQUENCE [LARGE SCALE GENOMIC DNA]</scope>
    <source>
        <strain evidence="3">Edinburgh</strain>
    </source>
</reference>
<feature type="coiled-coil region" evidence="1">
    <location>
        <begin position="295"/>
        <end position="350"/>
    </location>
</feature>
<dbReference type="GeneID" id="39984830"/>
<comment type="caution">
    <text evidence="3">The sequence shown here is derived from an EMBL/GenBank/DDBJ whole genome shotgun (WGS) entry which is preliminary data.</text>
</comment>
<name>A0A1X0NYQ3_9TRYP</name>
<protein>
    <submittedName>
        <fullName evidence="3">Uncharacterized protein</fullName>
    </submittedName>
</protein>